<dbReference type="EMBL" id="JAJJMN010000002">
    <property type="protein sequence ID" value="MCC9020523.1"/>
    <property type="molecule type" value="Genomic_DNA"/>
</dbReference>
<sequence>TSTPLTDGTHYFASQTVSGCESADRFEVIVMVDALTIAGSVNGGSTICLGSPSAELTLSGHTGTVVKWQSAVNPFLSWSDIANTTTSYTSGNLIQTTQFRAIVKNGNCTEISSSSTTVTVDLIPKPVLNNLIQPSCSDANGSFNISNYNGLYSYEVIPSSGVSIVGNKVTAPVGFYTVIAKSGLCSSLSSEAIVLNNYVCPIFENRTIVAKGGTVFANITSNDIVNGMPATLGATGNATVAVSGVWPAGITLDPATGKVTVAAGTVPGTYNVVYELCDKLTPQACATVSNEIKVLSIVEPISENGSIVVKGGTVFANITSNDIVNGMPATLGATGNATVAVSGVWPAGITLDPVTGKVTVAAGIAPGIYNVVYELCDRLIPQTCATVSDEIVVTCNSTVNIAGIVKNLKTNTVLANVPVTLIPQNKTTGPILLQITKSDGSYSFSGIIPGDYLVQVQDANINTVYQLYPVNGSLRFTTIQNCEFQKFDFEYDLSALPVLGDYVWYDLNGNGIQDEWYDANNDGIVTKNIPDANGSVDYSQWEWIDFNGDGSSKGPLNAGELNRAGFGNSKSPNILITGPNGYSKSTIIGIQGYWRDRPGASNPWGEYSIKLQMDSNLEAQSQAIGSTGLVKIIPGNTLKEISSKTNRTQSFMVCGVTAQSIKTVTLSTTESVHLDLDFGISCTSFANLVAVDDSADPVDGISGTKGFLNVLANDTFNGLPIDPQDVILTVVPNVNFVSNSNGTLDILPNTPGGTYTLTYTICEEANPSNCSAASVTVFVARPSIALVKTAHFNDENGNGYAEAGETVTYNFIVTNTGNVALTKVSVRDPLTGIIMTGGAIDLAVGQVDSASFTGVYSIMQSDINLGSISNQAEVSGISTNGVLVKDKSDYGSVVDDKPTVLPISGCVIKVFNAISMNSDKMNELFYIQGIECYPDNVVEIYNRWGVLVYQGNHYDNLNVVFRGFSDGRATVKDTDGLPEGTYYYILKYKNSESKTHQLAGYLFLTK</sequence>
<dbReference type="Proteomes" id="UP001430700">
    <property type="component" value="Unassembled WGS sequence"/>
</dbReference>
<dbReference type="Gene3D" id="2.60.40.10">
    <property type="entry name" value="Immunoglobulins"/>
    <property type="match status" value="1"/>
</dbReference>
<gene>
    <name evidence="2" type="ORF">LNQ34_22380</name>
</gene>
<dbReference type="Pfam" id="PF13585">
    <property type="entry name" value="CHU_C"/>
    <property type="match status" value="1"/>
</dbReference>
<dbReference type="Pfam" id="PF24346">
    <property type="entry name" value="DUF7507"/>
    <property type="match status" value="1"/>
</dbReference>
<comment type="caution">
    <text evidence="2">The sequence shown here is derived from an EMBL/GenBank/DDBJ whole genome shotgun (WGS) entry which is preliminary data.</text>
</comment>
<dbReference type="InterPro" id="IPR013783">
    <property type="entry name" value="Ig-like_fold"/>
</dbReference>
<organism evidence="2 3">
    <name type="scientific">Flavobacterium lipolyticum</name>
    <dbReference type="NCBI Taxonomy" id="2893754"/>
    <lineage>
        <taxon>Bacteria</taxon>
        <taxon>Pseudomonadati</taxon>
        <taxon>Bacteroidota</taxon>
        <taxon>Flavobacteriia</taxon>
        <taxon>Flavobacteriales</taxon>
        <taxon>Flavobacteriaceae</taxon>
        <taxon>Flavobacterium</taxon>
    </lineage>
</organism>
<dbReference type="InterPro" id="IPR047589">
    <property type="entry name" value="DUF11_rpt"/>
</dbReference>
<accession>A0ABS8M6V1</accession>
<proteinExistence type="predicted"/>
<keyword evidence="3" id="KW-1185">Reference proteome</keyword>
<dbReference type="SUPFAM" id="SSF49478">
    <property type="entry name" value="Cna protein B-type domain"/>
    <property type="match status" value="1"/>
</dbReference>
<evidence type="ECO:0000313" key="3">
    <source>
        <dbReference type="Proteomes" id="UP001430700"/>
    </source>
</evidence>
<protein>
    <submittedName>
        <fullName evidence="2">Gliding motility-associated C-terminal domain-containing protein</fullName>
    </submittedName>
</protein>
<reference evidence="2" key="1">
    <citation type="submission" date="2021-11" db="EMBL/GenBank/DDBJ databases">
        <title>Description of novel Flavobacterium species.</title>
        <authorList>
            <person name="Saticioglu I.B."/>
            <person name="Ay H."/>
            <person name="Altun S."/>
            <person name="Duman M."/>
        </authorList>
    </citation>
    <scope>NUCLEOTIDE SEQUENCE</scope>
    <source>
        <strain evidence="2">F-126</strain>
    </source>
</reference>
<dbReference type="RefSeq" id="WP_230001323.1">
    <property type="nucleotide sequence ID" value="NZ_JAJJMN010000002.1"/>
</dbReference>
<dbReference type="NCBIfam" id="TIGR01451">
    <property type="entry name" value="B_ant_repeat"/>
    <property type="match status" value="1"/>
</dbReference>
<feature type="non-terminal residue" evidence="2">
    <location>
        <position position="1"/>
    </location>
</feature>
<name>A0ABS8M6V1_9FLAO</name>
<dbReference type="InterPro" id="IPR055354">
    <property type="entry name" value="DUF7507"/>
</dbReference>
<evidence type="ECO:0000313" key="2">
    <source>
        <dbReference type="EMBL" id="MCC9020523.1"/>
    </source>
</evidence>
<feature type="domain" description="DUF7507" evidence="1">
    <location>
        <begin position="782"/>
        <end position="886"/>
    </location>
</feature>
<evidence type="ECO:0000259" key="1">
    <source>
        <dbReference type="Pfam" id="PF24346"/>
    </source>
</evidence>